<name>A0A7D5Z0J9_9HYPO</name>
<reference evidence="2 3" key="1">
    <citation type="submission" date="2020-07" db="EMBL/GenBank/DDBJ databases">
        <title>Telomere length de novo assembly of all 7 chromosomes of the fungus, Metarhizium brunneum, using a novel assembly pipeline.</title>
        <authorList>
            <person name="Saud z."/>
            <person name="Kortsinoglou A."/>
            <person name="Kouvelis V.N."/>
            <person name="Butt T.M."/>
        </authorList>
    </citation>
    <scope>NUCLEOTIDE SEQUENCE [LARGE SCALE GENOMIC DNA]</scope>
    <source>
        <strain evidence="2 3">4556</strain>
    </source>
</reference>
<dbReference type="Proteomes" id="UP000510686">
    <property type="component" value="Chromosome 1"/>
</dbReference>
<dbReference type="GeneID" id="90967405"/>
<dbReference type="AlphaFoldDB" id="A0A7D5Z0J9"/>
<sequence>MKVTLIMIQVLAAMGFASPVPEEEPTRVKRLQFCNQYGGCKPQPSAST</sequence>
<evidence type="ECO:0000256" key="1">
    <source>
        <dbReference type="SAM" id="SignalP"/>
    </source>
</evidence>
<keyword evidence="3" id="KW-1185">Reference proteome</keyword>
<dbReference type="RefSeq" id="XP_065985961.1">
    <property type="nucleotide sequence ID" value="XM_066129530.1"/>
</dbReference>
<accession>A0A7D5Z0J9</accession>
<organism evidence="2 3">
    <name type="scientific">Metarhizium brunneum</name>
    <dbReference type="NCBI Taxonomy" id="500148"/>
    <lineage>
        <taxon>Eukaryota</taxon>
        <taxon>Fungi</taxon>
        <taxon>Dikarya</taxon>
        <taxon>Ascomycota</taxon>
        <taxon>Pezizomycotina</taxon>
        <taxon>Sordariomycetes</taxon>
        <taxon>Hypocreomycetidae</taxon>
        <taxon>Hypocreales</taxon>
        <taxon>Clavicipitaceae</taxon>
        <taxon>Metarhizium</taxon>
    </lineage>
</organism>
<dbReference type="EMBL" id="CP058932">
    <property type="protein sequence ID" value="QLI65446.1"/>
    <property type="molecule type" value="Genomic_DNA"/>
</dbReference>
<gene>
    <name evidence="2" type="ORF">G6M90_00g002520</name>
</gene>
<proteinExistence type="predicted"/>
<feature type="signal peptide" evidence="1">
    <location>
        <begin position="1"/>
        <end position="17"/>
    </location>
</feature>
<evidence type="ECO:0000313" key="2">
    <source>
        <dbReference type="EMBL" id="QLI65446.1"/>
    </source>
</evidence>
<protein>
    <submittedName>
        <fullName evidence="2">Uncharacterized protein</fullName>
    </submittedName>
</protein>
<keyword evidence="1" id="KW-0732">Signal</keyword>
<feature type="chain" id="PRO_5028952095" evidence="1">
    <location>
        <begin position="18"/>
        <end position="48"/>
    </location>
</feature>
<evidence type="ECO:0000313" key="3">
    <source>
        <dbReference type="Proteomes" id="UP000510686"/>
    </source>
</evidence>
<dbReference type="KEGG" id="mbrn:90967405"/>